<name>A0A842HVT1_9SPHN</name>
<evidence type="ECO:0000256" key="1">
    <source>
        <dbReference type="ARBA" id="ARBA00004651"/>
    </source>
</evidence>
<feature type="transmembrane region" description="Helical" evidence="7">
    <location>
        <begin position="41"/>
        <end position="66"/>
    </location>
</feature>
<protein>
    <submittedName>
        <fullName evidence="8">LysE family translocator</fullName>
    </submittedName>
</protein>
<comment type="caution">
    <text evidence="8">The sequence shown here is derived from an EMBL/GenBank/DDBJ whole genome shotgun (WGS) entry which is preliminary data.</text>
</comment>
<dbReference type="RefSeq" id="WP_185799657.1">
    <property type="nucleotide sequence ID" value="NZ_JACJVJ010000001.1"/>
</dbReference>
<evidence type="ECO:0000256" key="3">
    <source>
        <dbReference type="ARBA" id="ARBA00022475"/>
    </source>
</evidence>
<reference evidence="8 9" key="1">
    <citation type="submission" date="2020-08" db="EMBL/GenBank/DDBJ databases">
        <title>Draft genome sequence of Parasphingopyxis sp. GrpM-11.</title>
        <authorList>
            <person name="Oh J."/>
            <person name="Roh D.-H."/>
        </authorList>
    </citation>
    <scope>NUCLEOTIDE SEQUENCE [LARGE SCALE GENOMIC DNA]</scope>
    <source>
        <strain evidence="8 9">GrpM-11</strain>
    </source>
</reference>
<feature type="transmembrane region" description="Helical" evidence="7">
    <location>
        <begin position="148"/>
        <end position="171"/>
    </location>
</feature>
<evidence type="ECO:0000256" key="6">
    <source>
        <dbReference type="ARBA" id="ARBA00023136"/>
    </source>
</evidence>
<dbReference type="PANTHER" id="PTHR30086">
    <property type="entry name" value="ARGININE EXPORTER PROTEIN ARGO"/>
    <property type="match status" value="1"/>
</dbReference>
<feature type="transmembrane region" description="Helical" evidence="7">
    <location>
        <begin position="115"/>
        <end position="136"/>
    </location>
</feature>
<accession>A0A842HVT1</accession>
<feature type="transmembrane region" description="Helical" evidence="7">
    <location>
        <begin position="183"/>
        <end position="201"/>
    </location>
</feature>
<keyword evidence="4 7" id="KW-0812">Transmembrane</keyword>
<keyword evidence="5 7" id="KW-1133">Transmembrane helix</keyword>
<evidence type="ECO:0000256" key="2">
    <source>
        <dbReference type="ARBA" id="ARBA00007928"/>
    </source>
</evidence>
<comment type="subcellular location">
    <subcellularLocation>
        <location evidence="1">Cell membrane</location>
        <topology evidence="1">Multi-pass membrane protein</topology>
    </subcellularLocation>
</comment>
<dbReference type="Pfam" id="PF01810">
    <property type="entry name" value="LysE"/>
    <property type="match status" value="1"/>
</dbReference>
<keyword evidence="9" id="KW-1185">Reference proteome</keyword>
<keyword evidence="6 7" id="KW-0472">Membrane</keyword>
<dbReference type="GO" id="GO:0005886">
    <property type="term" value="C:plasma membrane"/>
    <property type="evidence" value="ECO:0007669"/>
    <property type="project" value="UniProtKB-SubCell"/>
</dbReference>
<dbReference type="AlphaFoldDB" id="A0A842HVT1"/>
<evidence type="ECO:0000256" key="4">
    <source>
        <dbReference type="ARBA" id="ARBA00022692"/>
    </source>
</evidence>
<dbReference type="PIRSF" id="PIRSF006324">
    <property type="entry name" value="LeuE"/>
    <property type="match status" value="1"/>
</dbReference>
<evidence type="ECO:0000313" key="8">
    <source>
        <dbReference type="EMBL" id="MBC2776369.1"/>
    </source>
</evidence>
<dbReference type="EMBL" id="JACJVJ010000001">
    <property type="protein sequence ID" value="MBC2776369.1"/>
    <property type="molecule type" value="Genomic_DNA"/>
</dbReference>
<gene>
    <name evidence="8" type="ORF">H6P80_01925</name>
</gene>
<dbReference type="GO" id="GO:0042970">
    <property type="term" value="F:homoserine transmembrane transporter activity"/>
    <property type="evidence" value="ECO:0007669"/>
    <property type="project" value="TreeGrafter"/>
</dbReference>
<dbReference type="InterPro" id="IPR001123">
    <property type="entry name" value="LeuE-type"/>
</dbReference>
<dbReference type="Proteomes" id="UP000564378">
    <property type="component" value="Unassembled WGS sequence"/>
</dbReference>
<evidence type="ECO:0000256" key="7">
    <source>
        <dbReference type="SAM" id="Phobius"/>
    </source>
</evidence>
<dbReference type="PANTHER" id="PTHR30086:SF14">
    <property type="entry name" value="HOMOSERINE_HOMOSERINE LACTONE EFFLUX PROTEIN"/>
    <property type="match status" value="1"/>
</dbReference>
<comment type="similarity">
    <text evidence="2">Belongs to the Rht family.</text>
</comment>
<sequence length="204" mass="21597">MTGLVAAFLLTALVIELTPGPNMGYLALVSAVEGRREGLSATAGIALGLAIVGLAAAFGLAALLAASPLAFALLRWGGVAYLLWLAYEAWTSATELSPSRANHRQSAARHFRRGLIVNLLNPKAGIFFIAILPGFIDPTRAIAPQTALLTILYVVLATAIHLTIVALAGTAQRQLSDPGRQRLARRTFAVLLAGVAFWFLLETR</sequence>
<organism evidence="8 9">
    <name type="scientific">Parasphingopyxis marina</name>
    <dbReference type="NCBI Taxonomy" id="2761622"/>
    <lineage>
        <taxon>Bacteria</taxon>
        <taxon>Pseudomonadati</taxon>
        <taxon>Pseudomonadota</taxon>
        <taxon>Alphaproteobacteria</taxon>
        <taxon>Sphingomonadales</taxon>
        <taxon>Sphingomonadaceae</taxon>
        <taxon>Parasphingopyxis</taxon>
    </lineage>
</organism>
<keyword evidence="3" id="KW-1003">Cell membrane</keyword>
<proteinExistence type="inferred from homology"/>
<evidence type="ECO:0000256" key="5">
    <source>
        <dbReference type="ARBA" id="ARBA00022989"/>
    </source>
</evidence>
<evidence type="ECO:0000313" key="9">
    <source>
        <dbReference type="Proteomes" id="UP000564378"/>
    </source>
</evidence>